<dbReference type="Gene3D" id="1.20.1070.10">
    <property type="entry name" value="Rhodopsin 7-helix transmembrane proteins"/>
    <property type="match status" value="1"/>
</dbReference>
<evidence type="ECO:0000256" key="10">
    <source>
        <dbReference type="ARBA" id="ARBA00023224"/>
    </source>
</evidence>
<feature type="transmembrane region" description="Helical" evidence="12">
    <location>
        <begin position="25"/>
        <end position="48"/>
    </location>
</feature>
<reference evidence="16" key="1">
    <citation type="submission" date="2025-08" db="UniProtKB">
        <authorList>
            <consortium name="RefSeq"/>
        </authorList>
    </citation>
    <scope>IDENTIFICATION</scope>
</reference>
<dbReference type="InterPro" id="IPR000276">
    <property type="entry name" value="GPCR_Rhodpsn"/>
</dbReference>
<dbReference type="PROSITE" id="PS00237">
    <property type="entry name" value="G_PROTEIN_RECEP_F1_1"/>
    <property type="match status" value="1"/>
</dbReference>
<evidence type="ECO:0000256" key="13">
    <source>
        <dbReference type="SAM" id="MobiDB-lite"/>
    </source>
</evidence>
<dbReference type="PRINTS" id="PR00237">
    <property type="entry name" value="GPCRRHODOPSN"/>
</dbReference>
<name>A0A1U7U0A6_CARSF</name>
<evidence type="ECO:0000313" key="15">
    <source>
        <dbReference type="Proteomes" id="UP000189704"/>
    </source>
</evidence>
<dbReference type="OrthoDB" id="9035478at2759"/>
<feature type="domain" description="G-protein coupled receptors family 1 profile" evidence="14">
    <location>
        <begin position="41"/>
        <end position="288"/>
    </location>
</feature>
<evidence type="ECO:0000313" key="16">
    <source>
        <dbReference type="RefSeq" id="XP_008062143.2"/>
    </source>
</evidence>
<dbReference type="InterPro" id="IPR017452">
    <property type="entry name" value="GPCR_Rhodpsn_7TM"/>
</dbReference>
<protein>
    <recommendedName>
        <fullName evidence="12">Olfactory receptor</fullName>
    </recommendedName>
</protein>
<dbReference type="PROSITE" id="PS50262">
    <property type="entry name" value="G_PROTEIN_RECEP_F1_2"/>
    <property type="match status" value="1"/>
</dbReference>
<sequence length="359" mass="39792">MALGNHSTITEFLLLGLSVIPHVQALLFMLFLGIYLLTITGNLMLLLVIRADSHLHTPMYFFLSHLSFVDLCFSSVTVPKMLENLLSQRKTISVEGCLAQVFFVFVTAGTEACLLSVMAYDRYAAICQPLLYGQIMSKQLYMHFVWGSWGLGFLDALINILLAVNMVFCKAKIIHHYSCEMPSLLPLSCSDISRNLVALLCSTLLHGLGTFLLVFLSYIRIISTILNISSTSGRSKAFSTCSSHLTAVTLYYGSGLFRHLMPNSGSPMELIFSVQYTVLTPMLNPLIYSLKNKEMKSAAIPHRTVSARGKPPPQQPLPPLSPRQPLHIAPPVPEASCPRRCCCGRHRPNSHSTSNRQCL</sequence>
<evidence type="ECO:0000256" key="5">
    <source>
        <dbReference type="ARBA" id="ARBA00022725"/>
    </source>
</evidence>
<dbReference type="AlphaFoldDB" id="A0A1U7U0A6"/>
<dbReference type="Pfam" id="PF13853">
    <property type="entry name" value="7tm_4"/>
    <property type="match status" value="1"/>
</dbReference>
<dbReference type="FunFam" id="1.20.1070.10:FF:000015">
    <property type="entry name" value="Olfactory receptor"/>
    <property type="match status" value="1"/>
</dbReference>
<evidence type="ECO:0000256" key="11">
    <source>
        <dbReference type="RuleBase" id="RU000688"/>
    </source>
</evidence>
<evidence type="ECO:0000256" key="9">
    <source>
        <dbReference type="ARBA" id="ARBA00023170"/>
    </source>
</evidence>
<evidence type="ECO:0000256" key="6">
    <source>
        <dbReference type="ARBA" id="ARBA00022989"/>
    </source>
</evidence>
<dbReference type="PANTHER" id="PTHR48001">
    <property type="entry name" value="OLFACTORY RECEPTOR"/>
    <property type="match status" value="1"/>
</dbReference>
<keyword evidence="7 11" id="KW-0297">G-protein coupled receptor</keyword>
<proteinExistence type="inferred from homology"/>
<evidence type="ECO:0000256" key="7">
    <source>
        <dbReference type="ARBA" id="ARBA00023040"/>
    </source>
</evidence>
<dbReference type="Proteomes" id="UP000189704">
    <property type="component" value="Unplaced"/>
</dbReference>
<dbReference type="PRINTS" id="PR00245">
    <property type="entry name" value="OLFACTORYR"/>
</dbReference>
<keyword evidence="5 12" id="KW-0552">Olfaction</keyword>
<keyword evidence="8 12" id="KW-0472">Membrane</keyword>
<dbReference type="KEGG" id="csyr:103266345"/>
<comment type="subcellular location">
    <subcellularLocation>
        <location evidence="1 12">Cell membrane</location>
        <topology evidence="1 12">Multi-pass membrane protein</topology>
    </subcellularLocation>
</comment>
<keyword evidence="4 11" id="KW-0812">Transmembrane</keyword>
<comment type="similarity">
    <text evidence="11">Belongs to the G-protein coupled receptor 1 family.</text>
</comment>
<evidence type="ECO:0000256" key="8">
    <source>
        <dbReference type="ARBA" id="ARBA00023136"/>
    </source>
</evidence>
<keyword evidence="15" id="KW-1185">Reference proteome</keyword>
<feature type="transmembrane region" description="Helical" evidence="12">
    <location>
        <begin position="140"/>
        <end position="162"/>
    </location>
</feature>
<comment type="caution">
    <text evidence="12">Lacks conserved residue(s) required for the propagation of feature annotation.</text>
</comment>
<dbReference type="GO" id="GO:0005886">
    <property type="term" value="C:plasma membrane"/>
    <property type="evidence" value="ECO:0007669"/>
    <property type="project" value="UniProtKB-SubCell"/>
</dbReference>
<feature type="non-terminal residue" evidence="16">
    <location>
        <position position="359"/>
    </location>
</feature>
<keyword evidence="2 12" id="KW-1003">Cell membrane</keyword>
<keyword evidence="6 12" id="KW-1133">Transmembrane helix</keyword>
<dbReference type="CDD" id="cd15229">
    <property type="entry name" value="7tmA_OR8S1-like"/>
    <property type="match status" value="1"/>
</dbReference>
<gene>
    <name evidence="16" type="primary">LOC103266345</name>
</gene>
<evidence type="ECO:0000259" key="14">
    <source>
        <dbReference type="PROSITE" id="PS50262"/>
    </source>
</evidence>
<dbReference type="GO" id="GO:0004930">
    <property type="term" value="F:G protein-coupled receptor activity"/>
    <property type="evidence" value="ECO:0007669"/>
    <property type="project" value="UniProtKB-KW"/>
</dbReference>
<evidence type="ECO:0000256" key="2">
    <source>
        <dbReference type="ARBA" id="ARBA00022475"/>
    </source>
</evidence>
<evidence type="ECO:0000256" key="4">
    <source>
        <dbReference type="ARBA" id="ARBA00022692"/>
    </source>
</evidence>
<evidence type="ECO:0000256" key="1">
    <source>
        <dbReference type="ARBA" id="ARBA00004651"/>
    </source>
</evidence>
<feature type="transmembrane region" description="Helical" evidence="12">
    <location>
        <begin position="196"/>
        <end position="216"/>
    </location>
</feature>
<evidence type="ECO:0000256" key="3">
    <source>
        <dbReference type="ARBA" id="ARBA00022606"/>
    </source>
</evidence>
<keyword evidence="9 11" id="KW-0675">Receptor</keyword>
<organism evidence="15 16">
    <name type="scientific">Carlito syrichta</name>
    <name type="common">Philippine tarsier</name>
    <name type="synonym">Tarsius syrichta</name>
    <dbReference type="NCBI Taxonomy" id="1868482"/>
    <lineage>
        <taxon>Eukaryota</taxon>
        <taxon>Metazoa</taxon>
        <taxon>Chordata</taxon>
        <taxon>Craniata</taxon>
        <taxon>Vertebrata</taxon>
        <taxon>Euteleostomi</taxon>
        <taxon>Mammalia</taxon>
        <taxon>Eutheria</taxon>
        <taxon>Euarchontoglires</taxon>
        <taxon>Primates</taxon>
        <taxon>Haplorrhini</taxon>
        <taxon>Tarsiiformes</taxon>
        <taxon>Tarsiidae</taxon>
        <taxon>Carlito</taxon>
    </lineage>
</organism>
<accession>A0A1U7U0A6</accession>
<dbReference type="InterPro" id="IPR000725">
    <property type="entry name" value="Olfact_rcpt"/>
</dbReference>
<dbReference type="GeneID" id="103266345"/>
<feature type="region of interest" description="Disordered" evidence="13">
    <location>
        <begin position="304"/>
        <end position="325"/>
    </location>
</feature>
<feature type="compositionally biased region" description="Pro residues" evidence="13">
    <location>
        <begin position="310"/>
        <end position="325"/>
    </location>
</feature>
<feature type="transmembrane region" description="Helical" evidence="12">
    <location>
        <begin position="98"/>
        <end position="120"/>
    </location>
</feature>
<evidence type="ECO:0000256" key="12">
    <source>
        <dbReference type="RuleBase" id="RU363047"/>
    </source>
</evidence>
<dbReference type="GO" id="GO:0004984">
    <property type="term" value="F:olfactory receptor activity"/>
    <property type="evidence" value="ECO:0007669"/>
    <property type="project" value="InterPro"/>
</dbReference>
<dbReference type="RefSeq" id="XP_008062143.2">
    <property type="nucleotide sequence ID" value="XM_008063952.2"/>
</dbReference>
<dbReference type="SUPFAM" id="SSF81321">
    <property type="entry name" value="Family A G protein-coupled receptor-like"/>
    <property type="match status" value="1"/>
</dbReference>
<keyword evidence="3 12" id="KW-0716">Sensory transduction</keyword>
<keyword evidence="10 11" id="KW-0807">Transducer</keyword>